<dbReference type="RefSeq" id="WP_170092473.1">
    <property type="nucleotide sequence ID" value="NZ_WOYG01000001.1"/>
</dbReference>
<proteinExistence type="predicted"/>
<dbReference type="Pfam" id="PF23928">
    <property type="entry name" value="DUF7266"/>
    <property type="match status" value="1"/>
</dbReference>
<dbReference type="Proteomes" id="UP000608662">
    <property type="component" value="Unassembled WGS sequence"/>
</dbReference>
<accession>A0A847UC19</accession>
<reference evidence="2" key="1">
    <citation type="submission" date="2019-12" db="EMBL/GenBank/DDBJ databases">
        <title>Whole-genome sequence of Halomicrobium mukohataei pws1.</title>
        <authorList>
            <person name="Verma D.K."/>
            <person name="Gopal K."/>
            <person name="Prasad E.S."/>
        </authorList>
    </citation>
    <scope>NUCLEOTIDE SEQUENCE</scope>
    <source>
        <strain evidence="2">Pws1</strain>
    </source>
</reference>
<evidence type="ECO:0000256" key="1">
    <source>
        <dbReference type="SAM" id="Phobius"/>
    </source>
</evidence>
<keyword evidence="1" id="KW-0472">Membrane</keyword>
<protein>
    <submittedName>
        <fullName evidence="2">Uncharacterized protein</fullName>
    </submittedName>
</protein>
<sequence length="149" mass="15563">MNDRAVTPVVEKTITIGLVALFLAGMTTALFGGAVPAARDAAGASIGDRTLATATERVEQAIPPNVANVTVRERVRLPATIRGSGYAIEADGRSLVLDHPDPAVGGRSRLVVPPSVRRVTGSWESASESIVVVRTVEGDLVVTLREGRP</sequence>
<dbReference type="InterPro" id="IPR055690">
    <property type="entry name" value="DUF7266"/>
</dbReference>
<dbReference type="AlphaFoldDB" id="A0A847UC19"/>
<name>A0A847UC19_9EURY</name>
<keyword evidence="1" id="KW-0812">Transmembrane</keyword>
<feature type="transmembrane region" description="Helical" evidence="1">
    <location>
        <begin position="14"/>
        <end position="35"/>
    </location>
</feature>
<evidence type="ECO:0000313" key="2">
    <source>
        <dbReference type="EMBL" id="NLV08441.1"/>
    </source>
</evidence>
<keyword evidence="1" id="KW-1133">Transmembrane helix</keyword>
<evidence type="ECO:0000313" key="3">
    <source>
        <dbReference type="Proteomes" id="UP000608662"/>
    </source>
</evidence>
<gene>
    <name evidence="2" type="ORF">GOC74_00630</name>
</gene>
<comment type="caution">
    <text evidence="2">The sequence shown here is derived from an EMBL/GenBank/DDBJ whole genome shotgun (WGS) entry which is preliminary data.</text>
</comment>
<organism evidence="2 3">
    <name type="scientific">Halomicrobium mukohataei</name>
    <dbReference type="NCBI Taxonomy" id="57705"/>
    <lineage>
        <taxon>Archaea</taxon>
        <taxon>Methanobacteriati</taxon>
        <taxon>Methanobacteriota</taxon>
        <taxon>Stenosarchaea group</taxon>
        <taxon>Halobacteria</taxon>
        <taxon>Halobacteriales</taxon>
        <taxon>Haloarculaceae</taxon>
        <taxon>Halomicrobium</taxon>
    </lineage>
</organism>
<dbReference type="EMBL" id="WOYG01000001">
    <property type="protein sequence ID" value="NLV08441.1"/>
    <property type="molecule type" value="Genomic_DNA"/>
</dbReference>